<protein>
    <recommendedName>
        <fullName evidence="2">HTH cro/C1-type domain-containing protein</fullName>
    </recommendedName>
</protein>
<feature type="domain" description="HTH cro/C1-type" evidence="2">
    <location>
        <begin position="74"/>
        <end position="103"/>
    </location>
</feature>
<name>T0HP28_9SPHN</name>
<comment type="caution">
    <text evidence="3">The sequence shown here is derived from an EMBL/GenBank/DDBJ whole genome shotgun (WGS) entry which is preliminary data.</text>
</comment>
<evidence type="ECO:0000313" key="4">
    <source>
        <dbReference type="Proteomes" id="UP000015527"/>
    </source>
</evidence>
<dbReference type="InterPro" id="IPR010982">
    <property type="entry name" value="Lambda_DNA-bd_dom_sf"/>
</dbReference>
<feature type="region of interest" description="Disordered" evidence="1">
    <location>
        <begin position="246"/>
        <end position="297"/>
    </location>
</feature>
<dbReference type="eggNOG" id="ENOG5032QQA">
    <property type="taxonomic scope" value="Bacteria"/>
</dbReference>
<dbReference type="CDD" id="cd00093">
    <property type="entry name" value="HTH_XRE"/>
    <property type="match status" value="1"/>
</dbReference>
<dbReference type="SMART" id="SM00530">
    <property type="entry name" value="HTH_XRE"/>
    <property type="match status" value="1"/>
</dbReference>
<dbReference type="PROSITE" id="PS50943">
    <property type="entry name" value="HTH_CROC1"/>
    <property type="match status" value="1"/>
</dbReference>
<sequence length="426" mass="45981">MTHKPLGQKALSHKSPELQKRGAKALAAVPAAIEIDAYRTLVFPNRIRKFRKQLNIGSLLELSEKLPAITYIRLSKIERGEIFARAGELRDIAGALGIDAEELLIDIDDTDFDIAAWADPLHGGDRTDPEAERFAVLLAAALRRRRAADDTLTIAALEQEYGIAPVILSRIENALKPFERWNEEIRTSLRRLFAASDDAELVAIVNDAHMRGDLDAVLPMVANPQLRITKSRNRIAALRNELSAAPREDLESPAPAGTGGLRAAPGERGASRRTALERPLLDQPLGKRAAPSPAVSAEEIAAQHAPLHLVPVYGSPLPDGLIARTPAGTQVEAPRSSGPRTYGLRLGRPTLGAGLPGRSILLVDPDRFPSAGGLAVVTEEQGLRVLSVTLDRQGRMLGYSENPDLEIAIDEIDPVNLGTVVAALFE</sequence>
<dbReference type="InterPro" id="IPR001387">
    <property type="entry name" value="Cro/C1-type_HTH"/>
</dbReference>
<reference evidence="3 4" key="1">
    <citation type="journal article" date="2013" name="Genome Announc.">
        <title>Genome Sequence of Novosphingobium lindaniclasticum LE124T, Isolated from a Hexachlorocyclohexane Dumpsite.</title>
        <authorList>
            <person name="Saxena A."/>
            <person name="Nayyar N."/>
            <person name="Sangwan N."/>
            <person name="Kumari R."/>
            <person name="Khurana J.P."/>
            <person name="Lal R."/>
        </authorList>
    </citation>
    <scope>NUCLEOTIDE SEQUENCE [LARGE SCALE GENOMIC DNA]</scope>
    <source>
        <strain evidence="3 4">LE124</strain>
    </source>
</reference>
<dbReference type="Gene3D" id="1.10.260.40">
    <property type="entry name" value="lambda repressor-like DNA-binding domains"/>
    <property type="match status" value="1"/>
</dbReference>
<proteinExistence type="predicted"/>
<dbReference type="GO" id="GO:0003677">
    <property type="term" value="F:DNA binding"/>
    <property type="evidence" value="ECO:0007669"/>
    <property type="project" value="InterPro"/>
</dbReference>
<dbReference type="EMBL" id="ATHL01000042">
    <property type="protein sequence ID" value="EQB18136.1"/>
    <property type="molecule type" value="Genomic_DNA"/>
</dbReference>
<organism evidence="3 4">
    <name type="scientific">Novosphingobium lindaniclasticum LE124</name>
    <dbReference type="NCBI Taxonomy" id="1096930"/>
    <lineage>
        <taxon>Bacteria</taxon>
        <taxon>Pseudomonadati</taxon>
        <taxon>Pseudomonadota</taxon>
        <taxon>Alphaproteobacteria</taxon>
        <taxon>Sphingomonadales</taxon>
        <taxon>Sphingomonadaceae</taxon>
        <taxon>Novosphingobium</taxon>
    </lineage>
</organism>
<gene>
    <name evidence="3" type="ORF">L284_05340</name>
</gene>
<dbReference type="Proteomes" id="UP000015527">
    <property type="component" value="Unassembled WGS sequence"/>
</dbReference>
<evidence type="ECO:0000256" key="1">
    <source>
        <dbReference type="SAM" id="MobiDB-lite"/>
    </source>
</evidence>
<evidence type="ECO:0000313" key="3">
    <source>
        <dbReference type="EMBL" id="EQB18136.1"/>
    </source>
</evidence>
<dbReference type="RefSeq" id="WP_021233024.1">
    <property type="nucleotide sequence ID" value="NZ_ATHL01000042.1"/>
</dbReference>
<dbReference type="PATRIC" id="fig|1096930.3.peg.1051"/>
<dbReference type="SUPFAM" id="SSF47413">
    <property type="entry name" value="lambda repressor-like DNA-binding domains"/>
    <property type="match status" value="1"/>
</dbReference>
<evidence type="ECO:0000259" key="2">
    <source>
        <dbReference type="PROSITE" id="PS50943"/>
    </source>
</evidence>
<dbReference type="AlphaFoldDB" id="T0HP28"/>
<accession>T0HP28</accession>
<keyword evidence="4" id="KW-1185">Reference proteome</keyword>